<dbReference type="PANTHER" id="PTHR43132:SF2">
    <property type="entry name" value="ARSENICAL RESISTANCE OPERON REPRESSOR ARSR-RELATED"/>
    <property type="match status" value="1"/>
</dbReference>
<dbReference type="AlphaFoldDB" id="A0A370FEW9"/>
<comment type="caution">
    <text evidence="5">The sequence shown here is derived from an EMBL/GenBank/DDBJ whole genome shotgun (WGS) entry which is preliminary data.</text>
</comment>
<dbReference type="PROSITE" id="PS50987">
    <property type="entry name" value="HTH_ARSR_2"/>
    <property type="match status" value="1"/>
</dbReference>
<protein>
    <submittedName>
        <fullName evidence="5">ArsR family transcriptional regulator</fullName>
    </submittedName>
</protein>
<evidence type="ECO:0000256" key="3">
    <source>
        <dbReference type="ARBA" id="ARBA00023163"/>
    </source>
</evidence>
<dbReference type="InterPro" id="IPR036390">
    <property type="entry name" value="WH_DNA-bd_sf"/>
</dbReference>
<keyword evidence="2" id="KW-0238">DNA-binding</keyword>
<evidence type="ECO:0000256" key="1">
    <source>
        <dbReference type="ARBA" id="ARBA00023015"/>
    </source>
</evidence>
<keyword evidence="6" id="KW-1185">Reference proteome</keyword>
<dbReference type="GO" id="GO:0003677">
    <property type="term" value="F:DNA binding"/>
    <property type="evidence" value="ECO:0007669"/>
    <property type="project" value="UniProtKB-KW"/>
</dbReference>
<keyword evidence="3" id="KW-0804">Transcription</keyword>
<dbReference type="Gene3D" id="1.10.10.10">
    <property type="entry name" value="Winged helix-like DNA-binding domain superfamily/Winged helix DNA-binding domain"/>
    <property type="match status" value="1"/>
</dbReference>
<proteinExistence type="predicted"/>
<dbReference type="Proteomes" id="UP000255265">
    <property type="component" value="Unassembled WGS sequence"/>
</dbReference>
<keyword evidence="1" id="KW-0805">Transcription regulation</keyword>
<evidence type="ECO:0000259" key="4">
    <source>
        <dbReference type="PROSITE" id="PS50987"/>
    </source>
</evidence>
<dbReference type="PRINTS" id="PR00778">
    <property type="entry name" value="HTHARSR"/>
</dbReference>
<dbReference type="InterPro" id="IPR001845">
    <property type="entry name" value="HTH_ArsR_DNA-bd_dom"/>
</dbReference>
<feature type="domain" description="HTH arsR-type" evidence="4">
    <location>
        <begin position="47"/>
        <end position="140"/>
    </location>
</feature>
<dbReference type="GO" id="GO:0003700">
    <property type="term" value="F:DNA-binding transcription factor activity"/>
    <property type="evidence" value="ECO:0007669"/>
    <property type="project" value="InterPro"/>
</dbReference>
<evidence type="ECO:0000313" key="5">
    <source>
        <dbReference type="EMBL" id="RDI23534.1"/>
    </source>
</evidence>
<reference evidence="5 6" key="1">
    <citation type="submission" date="2018-07" db="EMBL/GenBank/DDBJ databases">
        <title>Genomic Encyclopedia of Type Strains, Phase IV (KMG-IV): sequencing the most valuable type-strain genomes for metagenomic binning, comparative biology and taxonomic classification.</title>
        <authorList>
            <person name="Goeker M."/>
        </authorList>
    </citation>
    <scope>NUCLEOTIDE SEQUENCE [LARGE SCALE GENOMIC DNA]</scope>
    <source>
        <strain evidence="5 6">DSM 21352</strain>
    </source>
</reference>
<dbReference type="PANTHER" id="PTHR43132">
    <property type="entry name" value="ARSENICAL RESISTANCE OPERON REPRESSOR ARSR-RELATED"/>
    <property type="match status" value="1"/>
</dbReference>
<dbReference type="InterPro" id="IPR011991">
    <property type="entry name" value="ArsR-like_HTH"/>
</dbReference>
<dbReference type="InterPro" id="IPR036388">
    <property type="entry name" value="WH-like_DNA-bd_sf"/>
</dbReference>
<evidence type="ECO:0000313" key="6">
    <source>
        <dbReference type="Proteomes" id="UP000255265"/>
    </source>
</evidence>
<dbReference type="CDD" id="cd00090">
    <property type="entry name" value="HTH_ARSR"/>
    <property type="match status" value="1"/>
</dbReference>
<organism evidence="5 6">
    <name type="scientific">Pseudacidovorax intermedius</name>
    <dbReference type="NCBI Taxonomy" id="433924"/>
    <lineage>
        <taxon>Bacteria</taxon>
        <taxon>Pseudomonadati</taxon>
        <taxon>Pseudomonadota</taxon>
        <taxon>Betaproteobacteria</taxon>
        <taxon>Burkholderiales</taxon>
        <taxon>Comamonadaceae</taxon>
        <taxon>Pseudacidovorax</taxon>
    </lineage>
</organism>
<evidence type="ECO:0000256" key="2">
    <source>
        <dbReference type="ARBA" id="ARBA00023125"/>
    </source>
</evidence>
<accession>A0A370FEW9</accession>
<dbReference type="InterPro" id="IPR051011">
    <property type="entry name" value="Metal_resp_trans_reg"/>
</dbReference>
<dbReference type="NCBIfam" id="NF033788">
    <property type="entry name" value="HTH_metalloreg"/>
    <property type="match status" value="1"/>
</dbReference>
<gene>
    <name evidence="5" type="ORF">DFR41_106241</name>
</gene>
<name>A0A370FEW9_9BURK</name>
<dbReference type="EMBL" id="QQAV01000006">
    <property type="protein sequence ID" value="RDI23534.1"/>
    <property type="molecule type" value="Genomic_DNA"/>
</dbReference>
<dbReference type="SMART" id="SM00418">
    <property type="entry name" value="HTH_ARSR"/>
    <property type="match status" value="1"/>
</dbReference>
<dbReference type="SUPFAM" id="SSF46785">
    <property type="entry name" value="Winged helix' DNA-binding domain"/>
    <property type="match status" value="1"/>
</dbReference>
<dbReference type="STRING" id="433924.NS331_20140"/>
<sequence length="140" mass="15200">MRKGLDNSLLKDSLFFNKLLDMPAATTSSSTDLHHDAMPGPEALAQLRASAGRACALLKAMANEDRLLLLCMLAEGERNVGELQAATGIVQPSLSQQLGVLREEGLVQTRREGKFIYYALASTEVLRLMQALHASFCAPQ</sequence>
<dbReference type="Pfam" id="PF01022">
    <property type="entry name" value="HTH_5"/>
    <property type="match status" value="1"/>
</dbReference>